<keyword evidence="10" id="KW-0677">Repeat</keyword>
<dbReference type="InterPro" id="IPR016024">
    <property type="entry name" value="ARM-type_fold"/>
</dbReference>
<dbReference type="InterPro" id="IPR054477">
    <property type="entry name" value="LTN1_E3_ligase_6th"/>
</dbReference>
<dbReference type="InterPro" id="IPR039795">
    <property type="entry name" value="LTN1/Rkr1"/>
</dbReference>
<protein>
    <recommendedName>
        <fullName evidence="6 15">E3 ubiquitin-protein ligase listerin</fullName>
        <ecNumber evidence="5 15">2.3.2.27</ecNumber>
    </recommendedName>
    <alternativeName>
        <fullName evidence="15">RING-type E3 ubiquitin transferase listerin</fullName>
    </alternativeName>
</protein>
<evidence type="ECO:0000256" key="2">
    <source>
        <dbReference type="ARBA" id="ARBA00004514"/>
    </source>
</evidence>
<keyword evidence="19" id="KW-1185">Reference proteome</keyword>
<keyword evidence="8 15" id="KW-0808">Transferase</keyword>
<dbReference type="Gene3D" id="1.25.10.10">
    <property type="entry name" value="Leucine-rich Repeat Variant"/>
    <property type="match status" value="1"/>
</dbReference>
<evidence type="ECO:0000256" key="7">
    <source>
        <dbReference type="ARBA" id="ARBA00022490"/>
    </source>
</evidence>
<reference evidence="18 19" key="1">
    <citation type="journal article" date="2024" name="Nat. Commun.">
        <title>Phylogenomics reveals the evolutionary origins of lichenization in chlorophyte algae.</title>
        <authorList>
            <person name="Puginier C."/>
            <person name="Libourel C."/>
            <person name="Otte J."/>
            <person name="Skaloud P."/>
            <person name="Haon M."/>
            <person name="Grisel S."/>
            <person name="Petersen M."/>
            <person name="Berrin J.G."/>
            <person name="Delaux P.M."/>
            <person name="Dal Grande F."/>
            <person name="Keller J."/>
        </authorList>
    </citation>
    <scope>NUCLEOTIDE SEQUENCE [LARGE SCALE GENOMIC DNA]</scope>
    <source>
        <strain evidence="18 19">SAG 216-7</strain>
    </source>
</reference>
<organism evidence="18 19">
    <name type="scientific">Coccomyxa subellipsoidea</name>
    <dbReference type="NCBI Taxonomy" id="248742"/>
    <lineage>
        <taxon>Eukaryota</taxon>
        <taxon>Viridiplantae</taxon>
        <taxon>Chlorophyta</taxon>
        <taxon>core chlorophytes</taxon>
        <taxon>Trebouxiophyceae</taxon>
        <taxon>Trebouxiophyceae incertae sedis</taxon>
        <taxon>Coccomyxaceae</taxon>
        <taxon>Coccomyxa</taxon>
    </lineage>
</organism>
<dbReference type="PANTHER" id="PTHR12389:SF0">
    <property type="entry name" value="E3 UBIQUITIN-PROTEIN LIGASE LISTERIN"/>
    <property type="match status" value="1"/>
</dbReference>
<dbReference type="InterPro" id="IPR001841">
    <property type="entry name" value="Znf_RING"/>
</dbReference>
<dbReference type="CDD" id="cd16491">
    <property type="entry name" value="RING-CH-C4HC3_LTN1"/>
    <property type="match status" value="1"/>
</dbReference>
<evidence type="ECO:0000256" key="11">
    <source>
        <dbReference type="ARBA" id="ARBA00022771"/>
    </source>
</evidence>
<dbReference type="SUPFAM" id="SSF48371">
    <property type="entry name" value="ARM repeat"/>
    <property type="match status" value="1"/>
</dbReference>
<gene>
    <name evidence="18" type="ORF">WJX75_002327</name>
</gene>
<dbReference type="Gene3D" id="3.30.40.10">
    <property type="entry name" value="Zinc/RING finger domain, C3HC4 (zinc finger)"/>
    <property type="match status" value="1"/>
</dbReference>
<evidence type="ECO:0000313" key="18">
    <source>
        <dbReference type="EMBL" id="KAK9914922.1"/>
    </source>
</evidence>
<comment type="caution">
    <text evidence="18">The sequence shown here is derived from an EMBL/GenBank/DDBJ whole genome shotgun (WGS) entry which is preliminary data.</text>
</comment>
<feature type="domain" description="RING-type" evidence="17">
    <location>
        <begin position="1550"/>
        <end position="1597"/>
    </location>
</feature>
<evidence type="ECO:0000256" key="9">
    <source>
        <dbReference type="ARBA" id="ARBA00022723"/>
    </source>
</evidence>
<dbReference type="EMBL" id="JALJOT010000005">
    <property type="protein sequence ID" value="KAK9914922.1"/>
    <property type="molecule type" value="Genomic_DNA"/>
</dbReference>
<evidence type="ECO:0000256" key="14">
    <source>
        <dbReference type="PROSITE-ProRule" id="PRU00175"/>
    </source>
</evidence>
<dbReference type="InterPro" id="IPR039804">
    <property type="entry name" value="RING-CH-C4HC3_LTN1"/>
</dbReference>
<accession>A0ABR2YT69</accession>
<dbReference type="Pfam" id="PF13639">
    <property type="entry name" value="zf-RING_2"/>
    <property type="match status" value="1"/>
</dbReference>
<feature type="region of interest" description="Disordered" evidence="16">
    <location>
        <begin position="1"/>
        <end position="23"/>
    </location>
</feature>
<evidence type="ECO:0000256" key="10">
    <source>
        <dbReference type="ARBA" id="ARBA00022737"/>
    </source>
</evidence>
<name>A0ABR2YT69_9CHLO</name>
<comment type="subunit">
    <text evidence="15">Component of the ribosome quality control complex (RQC).</text>
</comment>
<evidence type="ECO:0000259" key="17">
    <source>
        <dbReference type="PROSITE" id="PS50089"/>
    </source>
</evidence>
<evidence type="ECO:0000313" key="19">
    <source>
        <dbReference type="Proteomes" id="UP001491310"/>
    </source>
</evidence>
<evidence type="ECO:0000256" key="12">
    <source>
        <dbReference type="ARBA" id="ARBA00022786"/>
    </source>
</evidence>
<dbReference type="SUPFAM" id="SSF57850">
    <property type="entry name" value="RING/U-box"/>
    <property type="match status" value="1"/>
</dbReference>
<dbReference type="Pfam" id="PF22999">
    <property type="entry name" value="LTN1_E3_ligase_6th"/>
    <property type="match status" value="1"/>
</dbReference>
<keyword evidence="9 15" id="KW-0479">Metal-binding</keyword>
<evidence type="ECO:0000256" key="15">
    <source>
        <dbReference type="RuleBase" id="RU367090"/>
    </source>
</evidence>
<comment type="similarity">
    <text evidence="4 15">Belongs to the LTN1 family.</text>
</comment>
<comment type="function">
    <text evidence="15">E3 ubiquitin-protein ligase. Component of the ribosome quality control complex (RQC), a ribosome-associated complex that mediates ubiquitination and extraction of incompletely synthesized nascent chains for proteasomal degradation.</text>
</comment>
<evidence type="ECO:0000256" key="16">
    <source>
        <dbReference type="SAM" id="MobiDB-lite"/>
    </source>
</evidence>
<proteinExistence type="inferred from homology"/>
<evidence type="ECO:0000256" key="1">
    <source>
        <dbReference type="ARBA" id="ARBA00000900"/>
    </source>
</evidence>
<dbReference type="Pfam" id="PF23009">
    <property type="entry name" value="UBC_like"/>
    <property type="match status" value="1"/>
</dbReference>
<evidence type="ECO:0000256" key="8">
    <source>
        <dbReference type="ARBA" id="ARBA00022679"/>
    </source>
</evidence>
<evidence type="ECO:0000256" key="3">
    <source>
        <dbReference type="ARBA" id="ARBA00004906"/>
    </source>
</evidence>
<dbReference type="Pfam" id="PF22958">
    <property type="entry name" value="Ltn1_1st"/>
    <property type="match status" value="1"/>
</dbReference>
<dbReference type="PANTHER" id="PTHR12389">
    <property type="entry name" value="ZINC FINGER PROTEIN 294"/>
    <property type="match status" value="1"/>
</dbReference>
<keyword evidence="13 15" id="KW-0862">Zinc</keyword>
<evidence type="ECO:0000256" key="5">
    <source>
        <dbReference type="ARBA" id="ARBA00012483"/>
    </source>
</evidence>
<comment type="subcellular location">
    <subcellularLocation>
        <location evidence="2">Cytoplasm</location>
        <location evidence="2">Cytosol</location>
    </subcellularLocation>
</comment>
<evidence type="ECO:0000256" key="4">
    <source>
        <dbReference type="ARBA" id="ARBA00007997"/>
    </source>
</evidence>
<dbReference type="Proteomes" id="UP001491310">
    <property type="component" value="Unassembled WGS sequence"/>
</dbReference>
<sequence>MKKADRSKTKASRAARAQELLNSSSQNVAKPAAFGFGGFSGSQQIVPSPLQPPVQYINAPLAFLPTNELDNEVAQRLRQLSKRDPITKVKALQALRVLVEERPREEIEGILLAWTKPFQRLVLDNCRSVRVEAASFMAVLAPMTGRSLAKALKTVAGPWWLGQSDPDPDCSRIFKAAFMEVFPGAKHREALLFYRSQVLEYLERNIKSSPAALADVHNEHPDELEERHERVVAASLKAWDSLLDGLLPAEPSEAPDEAAREVVTRLKALLLEQGMLKRLIGLQGSIVIRTAAYSLLAVLCKREPGALEENVKQLAPQILGALNDKDPVTHASLWDMVLSFVKAYPTAWNYVNVRNTVVPWLLALLRNAFYGSAEVSSPAVLPLVAQMPRDVLGPDPGVMSQLLGAAWQGWQVAGNLGKSRPALSQCFTECLAWALARSQQLAGDSYEAYCEQLLGSACIIANALNNTSASNSAADTILKLTQDISAPGMPSWVLRPFLSKVEKALSVQFAEKLAPSHRFDRGLMMLQRIAGVLETSESNIMQQREAWLAELMYKPLREGLLNVFGDQEMPAAAARLLSYLLHPSKDGPKGGTDLSPGAALAMYLTGPAKGPKWLGADDRAWQVIGALIKGPEPAPSSDADSEKERSTAADHHNPTLASAAWECWNGGMRLADVSKGLAADLRASIRCALLQSVLHGIHTDASLVLRASWAAQSIITAVCADADDKDAVLDALLKPRYGWPQYVRVDGEDKDKGKAAVEGTSGQPETLSELAYVLGLQLGFNAILYESDGQNRVWLVTELLCAAEQHTCAKATEVHPCAGAADLQSFLAEKGRLLDLPGVAAARSGLLEGTLDRLLEGALGRGTGFCERGVYARALCSLLSEVISGSDRALTATHGFLRTRIAGPQLAQLPSSLLSVILDSVAKTARGLHGREPAIEASGLQAIARQQLKDATALPPCMAALVNAPAQVGRQASEESKISAASALAKLATCVVAYCWRELKPEHWADLLVRAKEGVATVAVIMEEQAEAVVAAGRKAATTIASANKELTPNVALGILRRLSLVKSDHVAQTLQAAAASMFTELANEHRFDQLHGMGEGWLRFLALMLHVEEHLAGECDMPVDWHIKLAEVLSEALRLVFAAGVCAAYIVATGNHALDTSALYFSEKALLWTAAARAAQAALSYQACLAESIQATDTWATDTGVDAFTAVFGLMHASCNHLILQTACLRLLASPSLLPKVAASKDEEDEPEVDTERDLAHPEYVPVVEAGVHEQVAVVICGNVYEGAGLSVTWALVLARLLTMEGPARRRLAQTFGDWDKLIDSLMHDVVPHLPLEETQFKRARGANAHSPAPQQKLAAWRAAQARVDGSAWSLTKELSEMGLPMNAEGDQRLAAALYRGLLLALPASARSWFGRLSYNRSLQSTIEAYTVARESDDIISAELGGVSGVAASDVAESAEFRVRASLVAREAVAILSIEDSSTLEMAVKLPVSWPLRPAEVECRRRVGVAEGRLRKWLLSITAFLRNQNGTLADAMALWRDNCVEEFSGVEECVICYSVVAANDGHLPRLACHTCSKRFHRGCLYKWFRSSGKSLCPHCQSPW</sequence>
<evidence type="ECO:0000256" key="13">
    <source>
        <dbReference type="ARBA" id="ARBA00022833"/>
    </source>
</evidence>
<evidence type="ECO:0000256" key="6">
    <source>
        <dbReference type="ARBA" id="ARBA00017157"/>
    </source>
</evidence>
<dbReference type="EC" id="2.3.2.27" evidence="5 15"/>
<keyword evidence="12 15" id="KW-0833">Ubl conjugation pathway</keyword>
<keyword evidence="7" id="KW-0963">Cytoplasm</keyword>
<dbReference type="InterPro" id="IPR011989">
    <property type="entry name" value="ARM-like"/>
</dbReference>
<dbReference type="SMART" id="SM01197">
    <property type="entry name" value="FANCL_C"/>
    <property type="match status" value="1"/>
</dbReference>
<feature type="region of interest" description="Disordered" evidence="16">
    <location>
        <begin position="630"/>
        <end position="652"/>
    </location>
</feature>
<comment type="catalytic activity">
    <reaction evidence="1 15">
        <text>S-ubiquitinyl-[E2 ubiquitin-conjugating enzyme]-L-cysteine + [acceptor protein]-L-lysine = [E2 ubiquitin-conjugating enzyme]-L-cysteine + N(6)-ubiquitinyl-[acceptor protein]-L-lysine.</text>
        <dbReference type="EC" id="2.3.2.27"/>
    </reaction>
</comment>
<dbReference type="InterPro" id="IPR054476">
    <property type="entry name" value="Ltn1_N"/>
</dbReference>
<dbReference type="PROSITE" id="PS50089">
    <property type="entry name" value="ZF_RING_2"/>
    <property type="match status" value="1"/>
</dbReference>
<dbReference type="InterPro" id="IPR013083">
    <property type="entry name" value="Znf_RING/FYVE/PHD"/>
</dbReference>
<dbReference type="InterPro" id="IPR054478">
    <property type="entry name" value="LTN1_UBC"/>
</dbReference>
<comment type="pathway">
    <text evidence="3 15">Protein modification; protein ubiquitination.</text>
</comment>
<keyword evidence="11 14" id="KW-0863">Zinc-finger</keyword>
<feature type="compositionally biased region" description="Basic and acidic residues" evidence="16">
    <location>
        <begin position="640"/>
        <end position="652"/>
    </location>
</feature>